<keyword evidence="3" id="KW-1185">Reference proteome</keyword>
<reference evidence="3" key="1">
    <citation type="submission" date="2016-11" db="EMBL/GenBank/DDBJ databases">
        <authorList>
            <person name="Varghese N."/>
            <person name="Submissions S."/>
        </authorList>
    </citation>
    <scope>NUCLEOTIDE SEQUENCE [LARGE SCALE GENOMIC DNA]</scope>
    <source>
        <strain evidence="3">DSM 22638</strain>
    </source>
</reference>
<evidence type="ECO:0000256" key="1">
    <source>
        <dbReference type="SAM" id="SignalP"/>
    </source>
</evidence>
<evidence type="ECO:0000313" key="3">
    <source>
        <dbReference type="Proteomes" id="UP000184532"/>
    </source>
</evidence>
<dbReference type="Pfam" id="PF12771">
    <property type="entry name" value="SusD-like_2"/>
    <property type="match status" value="2"/>
</dbReference>
<evidence type="ECO:0000313" key="2">
    <source>
        <dbReference type="EMBL" id="SHG70963.1"/>
    </source>
</evidence>
<proteinExistence type="predicted"/>
<dbReference type="STRING" id="570519.SAMN04488116_2206"/>
<protein>
    <submittedName>
        <fullName evidence="2">Starch-binding associating with outer membrane</fullName>
    </submittedName>
</protein>
<organism evidence="2 3">
    <name type="scientific">Flagellimonas flava</name>
    <dbReference type="NCBI Taxonomy" id="570519"/>
    <lineage>
        <taxon>Bacteria</taxon>
        <taxon>Pseudomonadati</taxon>
        <taxon>Bacteroidota</taxon>
        <taxon>Flavobacteriia</taxon>
        <taxon>Flavobacteriales</taxon>
        <taxon>Flavobacteriaceae</taxon>
        <taxon>Flagellimonas</taxon>
    </lineage>
</organism>
<dbReference type="InterPro" id="IPR041662">
    <property type="entry name" value="SusD-like_2"/>
</dbReference>
<sequence length="560" mass="61426">MRKIELVICMLLCLGLASSCTENFEEMNTDQEGFLAEEVSAKFFLTDVQFRLYSPDRFPYWRAHLIHADRYAGHFTFGHTSSWWSDELCYSYNAGYTDASFDWLNSYLGRVIEFQNFVKEGGDLENEFMFAMSLIIKGLYYQMYTDTFGMVPYTEAGVEGILTPKFDEQSVIYQGVIADLDAAMAIIGDTERTGIGVNDAGDNDIYCGGDLQQWKRLANTLKLRIAMRALGAPGESFAESAINQALAAPLLDDANGSVVMTKDFVISQWAAAAYGDIWHNFGGGSDWTVGAPLINMLKNNNDPRLSAYAKPAVGGTFKFVDNPETPDPNYQDRVDFIIASLDDAGATYASSMSGDTTIIEMGPGQYVGQPVRINGDTKSYVRYDLFSTPSDRVIQEKGSQVDAYPEVILTSAESYFLQAEAAVRGLSGGDAQMLFATGIKEAMKLWGIPEGDADTYIATEAAADITAGTTDERLEKIALQRWLASYTDGFEAWAVVRDTGYPSELAAGVSDQIIYGLGNLNGDYPQRMRYGSGAQDNPNFSAVAGAQGEDVQATTLWFAQ</sequence>
<name>A0A1M5M2M1_9FLAO</name>
<feature type="chain" id="PRO_5012725526" evidence="1">
    <location>
        <begin position="20"/>
        <end position="560"/>
    </location>
</feature>
<accession>A0A1M5M2M1</accession>
<dbReference type="SUPFAM" id="SSF48452">
    <property type="entry name" value="TPR-like"/>
    <property type="match status" value="1"/>
</dbReference>
<dbReference type="Proteomes" id="UP000184532">
    <property type="component" value="Unassembled WGS sequence"/>
</dbReference>
<dbReference type="AlphaFoldDB" id="A0A1M5M2M1"/>
<feature type="signal peptide" evidence="1">
    <location>
        <begin position="1"/>
        <end position="19"/>
    </location>
</feature>
<gene>
    <name evidence="2" type="ORF">SAMN04488116_2206</name>
</gene>
<dbReference type="EMBL" id="FQWL01000003">
    <property type="protein sequence ID" value="SHG70963.1"/>
    <property type="molecule type" value="Genomic_DNA"/>
</dbReference>
<dbReference type="Gene3D" id="1.25.40.390">
    <property type="match status" value="1"/>
</dbReference>
<keyword evidence="1" id="KW-0732">Signal</keyword>
<dbReference type="RefSeq" id="WP_073179462.1">
    <property type="nucleotide sequence ID" value="NZ_FQWL01000003.1"/>
</dbReference>
<dbReference type="OrthoDB" id="725917at2"/>
<dbReference type="PROSITE" id="PS51257">
    <property type="entry name" value="PROKAR_LIPOPROTEIN"/>
    <property type="match status" value="1"/>
</dbReference>
<dbReference type="InterPro" id="IPR011990">
    <property type="entry name" value="TPR-like_helical_dom_sf"/>
</dbReference>